<gene>
    <name evidence="1" type="ORF">UFOVP451_29</name>
</gene>
<protein>
    <submittedName>
        <fullName evidence="1">Uncharacterized protein</fullName>
    </submittedName>
</protein>
<sequence>MTVDYDRKVQHDEITADWQANMVNKGVMSWSDIRENYTKLYSDFKSIGLVKHVQTMTALYSDEKKVMVTIFENIPGIETNTVVEVHNVIDETDAFQKHLYFITMILIELQKVTPKRTIEELIEQNKGAIQWAKQYAVQK</sequence>
<name>A0A6J5MB35_9CAUD</name>
<organism evidence="1">
    <name type="scientific">uncultured Caudovirales phage</name>
    <dbReference type="NCBI Taxonomy" id="2100421"/>
    <lineage>
        <taxon>Viruses</taxon>
        <taxon>Duplodnaviria</taxon>
        <taxon>Heunggongvirae</taxon>
        <taxon>Uroviricota</taxon>
        <taxon>Caudoviricetes</taxon>
        <taxon>Peduoviridae</taxon>
        <taxon>Maltschvirus</taxon>
        <taxon>Maltschvirus maltsch</taxon>
    </lineage>
</organism>
<reference evidence="1" key="1">
    <citation type="submission" date="2020-04" db="EMBL/GenBank/DDBJ databases">
        <authorList>
            <person name="Chiriac C."/>
            <person name="Salcher M."/>
            <person name="Ghai R."/>
            <person name="Kavagutti S V."/>
        </authorList>
    </citation>
    <scope>NUCLEOTIDE SEQUENCE</scope>
</reference>
<dbReference type="EMBL" id="LR796409">
    <property type="protein sequence ID" value="CAB4142573.1"/>
    <property type="molecule type" value="Genomic_DNA"/>
</dbReference>
<proteinExistence type="predicted"/>
<accession>A0A6J5MB35</accession>
<evidence type="ECO:0000313" key="1">
    <source>
        <dbReference type="EMBL" id="CAB4142573.1"/>
    </source>
</evidence>